<dbReference type="RefSeq" id="XP_064667216.1">
    <property type="nucleotide sequence ID" value="XM_064815841.1"/>
</dbReference>
<gene>
    <name evidence="1" type="ORF">N656DRAFT_782886</name>
</gene>
<dbReference type="Proteomes" id="UP001302812">
    <property type="component" value="Unassembled WGS sequence"/>
</dbReference>
<name>A0AAN6T9U6_9PEZI</name>
<protein>
    <submittedName>
        <fullName evidence="1">Uncharacterized protein</fullName>
    </submittedName>
</protein>
<dbReference type="GeneID" id="89939966"/>
<organism evidence="1 2">
    <name type="scientific">Canariomyces notabilis</name>
    <dbReference type="NCBI Taxonomy" id="2074819"/>
    <lineage>
        <taxon>Eukaryota</taxon>
        <taxon>Fungi</taxon>
        <taxon>Dikarya</taxon>
        <taxon>Ascomycota</taxon>
        <taxon>Pezizomycotina</taxon>
        <taxon>Sordariomycetes</taxon>
        <taxon>Sordariomycetidae</taxon>
        <taxon>Sordariales</taxon>
        <taxon>Chaetomiaceae</taxon>
        <taxon>Canariomyces</taxon>
    </lineage>
</organism>
<reference evidence="1" key="1">
    <citation type="journal article" date="2023" name="Mol. Phylogenet. Evol.">
        <title>Genome-scale phylogeny and comparative genomics of the fungal order Sordariales.</title>
        <authorList>
            <person name="Hensen N."/>
            <person name="Bonometti L."/>
            <person name="Westerberg I."/>
            <person name="Brannstrom I.O."/>
            <person name="Guillou S."/>
            <person name="Cros-Aarteil S."/>
            <person name="Calhoun S."/>
            <person name="Haridas S."/>
            <person name="Kuo A."/>
            <person name="Mondo S."/>
            <person name="Pangilinan J."/>
            <person name="Riley R."/>
            <person name="LaButti K."/>
            <person name="Andreopoulos B."/>
            <person name="Lipzen A."/>
            <person name="Chen C."/>
            <person name="Yan M."/>
            <person name="Daum C."/>
            <person name="Ng V."/>
            <person name="Clum A."/>
            <person name="Steindorff A."/>
            <person name="Ohm R.A."/>
            <person name="Martin F."/>
            <person name="Silar P."/>
            <person name="Natvig D.O."/>
            <person name="Lalanne C."/>
            <person name="Gautier V."/>
            <person name="Ament-Velasquez S.L."/>
            <person name="Kruys A."/>
            <person name="Hutchinson M.I."/>
            <person name="Powell A.J."/>
            <person name="Barry K."/>
            <person name="Miller A.N."/>
            <person name="Grigoriev I.V."/>
            <person name="Debuchy R."/>
            <person name="Gladieux P."/>
            <person name="Hiltunen Thoren M."/>
            <person name="Johannesson H."/>
        </authorList>
    </citation>
    <scope>NUCLEOTIDE SEQUENCE</scope>
    <source>
        <strain evidence="1">CBS 508.74</strain>
    </source>
</reference>
<dbReference type="AlphaFoldDB" id="A0AAN6T9U6"/>
<keyword evidence="2" id="KW-1185">Reference proteome</keyword>
<proteinExistence type="predicted"/>
<sequence length="63" mass="7102">MTPGLCINYTIHSLCVEQTTLDSRDRRTLELLVLTSPFAARLRSHFLPILRSTVFVSTVSNLP</sequence>
<accession>A0AAN6T9U6</accession>
<evidence type="ECO:0000313" key="1">
    <source>
        <dbReference type="EMBL" id="KAK4109646.1"/>
    </source>
</evidence>
<comment type="caution">
    <text evidence="1">The sequence shown here is derived from an EMBL/GenBank/DDBJ whole genome shotgun (WGS) entry which is preliminary data.</text>
</comment>
<dbReference type="EMBL" id="MU853355">
    <property type="protein sequence ID" value="KAK4109646.1"/>
    <property type="molecule type" value="Genomic_DNA"/>
</dbReference>
<reference evidence="1" key="2">
    <citation type="submission" date="2023-05" db="EMBL/GenBank/DDBJ databases">
        <authorList>
            <consortium name="Lawrence Berkeley National Laboratory"/>
            <person name="Steindorff A."/>
            <person name="Hensen N."/>
            <person name="Bonometti L."/>
            <person name="Westerberg I."/>
            <person name="Brannstrom I.O."/>
            <person name="Guillou S."/>
            <person name="Cros-Aarteil S."/>
            <person name="Calhoun S."/>
            <person name="Haridas S."/>
            <person name="Kuo A."/>
            <person name="Mondo S."/>
            <person name="Pangilinan J."/>
            <person name="Riley R."/>
            <person name="Labutti K."/>
            <person name="Andreopoulos B."/>
            <person name="Lipzen A."/>
            <person name="Chen C."/>
            <person name="Yanf M."/>
            <person name="Daum C."/>
            <person name="Ng V."/>
            <person name="Clum A."/>
            <person name="Ohm R."/>
            <person name="Martin F."/>
            <person name="Silar P."/>
            <person name="Natvig D."/>
            <person name="Lalanne C."/>
            <person name="Gautier V."/>
            <person name="Ament-Velasquez S.L."/>
            <person name="Kruys A."/>
            <person name="Hutchinson M.I."/>
            <person name="Powell A.J."/>
            <person name="Barry K."/>
            <person name="Miller A.N."/>
            <person name="Grigoriev I.V."/>
            <person name="Debuchy R."/>
            <person name="Gladieux P."/>
            <person name="Thoren M.H."/>
            <person name="Johannesson H."/>
        </authorList>
    </citation>
    <scope>NUCLEOTIDE SEQUENCE</scope>
    <source>
        <strain evidence="1">CBS 508.74</strain>
    </source>
</reference>
<evidence type="ECO:0000313" key="2">
    <source>
        <dbReference type="Proteomes" id="UP001302812"/>
    </source>
</evidence>